<dbReference type="Pfam" id="PF00672">
    <property type="entry name" value="HAMP"/>
    <property type="match status" value="1"/>
</dbReference>
<comment type="catalytic activity">
    <reaction evidence="1">
        <text>ATP + protein L-histidine = ADP + protein N-phospho-L-histidine.</text>
        <dbReference type="EC" id="2.7.13.3"/>
    </reaction>
</comment>
<dbReference type="Pfam" id="PF02518">
    <property type="entry name" value="HATPase_c"/>
    <property type="match status" value="1"/>
</dbReference>
<name>A0AB39L7H9_9MICC</name>
<evidence type="ECO:0000256" key="11">
    <source>
        <dbReference type="ARBA" id="ARBA00023136"/>
    </source>
</evidence>
<keyword evidence="6" id="KW-0808">Transferase</keyword>
<dbReference type="CDD" id="cd00082">
    <property type="entry name" value="HisKA"/>
    <property type="match status" value="1"/>
</dbReference>
<dbReference type="EC" id="2.7.13.3" evidence="4"/>
<gene>
    <name evidence="16" type="ORF">AB5L97_04395</name>
</gene>
<protein>
    <recommendedName>
        <fullName evidence="4">histidine kinase</fullName>
        <ecNumber evidence="4">2.7.13.3</ecNumber>
    </recommendedName>
</protein>
<dbReference type="Gene3D" id="1.10.287.130">
    <property type="match status" value="1"/>
</dbReference>
<dbReference type="InterPro" id="IPR003661">
    <property type="entry name" value="HisK_dim/P_dom"/>
</dbReference>
<dbReference type="PROSITE" id="PS50885">
    <property type="entry name" value="HAMP"/>
    <property type="match status" value="1"/>
</dbReference>
<dbReference type="InterPro" id="IPR005467">
    <property type="entry name" value="His_kinase_dom"/>
</dbReference>
<dbReference type="FunFam" id="1.10.287.130:FF:000001">
    <property type="entry name" value="Two-component sensor histidine kinase"/>
    <property type="match status" value="1"/>
</dbReference>
<dbReference type="InterPro" id="IPR003594">
    <property type="entry name" value="HATPase_dom"/>
</dbReference>
<reference evidence="16" key="1">
    <citation type="submission" date="2024-07" db="EMBL/GenBank/DDBJ databases">
        <authorList>
            <person name="fu j."/>
        </authorList>
    </citation>
    <scope>NUCLEOTIDE SEQUENCE</scope>
    <source>
        <strain evidence="16">P10A9</strain>
    </source>
</reference>
<dbReference type="SUPFAM" id="SSF47384">
    <property type="entry name" value="Homodimeric domain of signal transducing histidine kinase"/>
    <property type="match status" value="1"/>
</dbReference>
<keyword evidence="7 13" id="KW-0812">Transmembrane</keyword>
<comment type="cofactor">
    <cofactor evidence="2">
        <name>a divalent metal cation</name>
        <dbReference type="ChEBI" id="CHEBI:60240"/>
    </cofactor>
</comment>
<dbReference type="SMART" id="SM00304">
    <property type="entry name" value="HAMP"/>
    <property type="match status" value="1"/>
</dbReference>
<evidence type="ECO:0000256" key="9">
    <source>
        <dbReference type="ARBA" id="ARBA00022989"/>
    </source>
</evidence>
<dbReference type="GO" id="GO:0000155">
    <property type="term" value="F:phosphorelay sensor kinase activity"/>
    <property type="evidence" value="ECO:0007669"/>
    <property type="project" value="InterPro"/>
</dbReference>
<dbReference type="GO" id="GO:0005886">
    <property type="term" value="C:plasma membrane"/>
    <property type="evidence" value="ECO:0007669"/>
    <property type="project" value="UniProtKB-SubCell"/>
</dbReference>
<dbReference type="RefSeq" id="WP_369046609.1">
    <property type="nucleotide sequence ID" value="NZ_CP163302.1"/>
</dbReference>
<evidence type="ECO:0000256" key="13">
    <source>
        <dbReference type="SAM" id="Phobius"/>
    </source>
</evidence>
<evidence type="ECO:0000256" key="2">
    <source>
        <dbReference type="ARBA" id="ARBA00001968"/>
    </source>
</evidence>
<evidence type="ECO:0000256" key="5">
    <source>
        <dbReference type="ARBA" id="ARBA00022553"/>
    </source>
</evidence>
<keyword evidence="8 16" id="KW-0418">Kinase</keyword>
<dbReference type="SUPFAM" id="SSF158472">
    <property type="entry name" value="HAMP domain-like"/>
    <property type="match status" value="1"/>
</dbReference>
<accession>A0AB39L7H9</accession>
<feature type="domain" description="Histidine kinase" evidence="14">
    <location>
        <begin position="257"/>
        <end position="480"/>
    </location>
</feature>
<dbReference type="PANTHER" id="PTHR45436:SF5">
    <property type="entry name" value="SENSOR HISTIDINE KINASE TRCS"/>
    <property type="match status" value="1"/>
</dbReference>
<evidence type="ECO:0000256" key="8">
    <source>
        <dbReference type="ARBA" id="ARBA00022777"/>
    </source>
</evidence>
<feature type="transmembrane region" description="Helical" evidence="13">
    <location>
        <begin position="166"/>
        <end position="188"/>
    </location>
</feature>
<evidence type="ECO:0000259" key="15">
    <source>
        <dbReference type="PROSITE" id="PS50885"/>
    </source>
</evidence>
<evidence type="ECO:0000256" key="4">
    <source>
        <dbReference type="ARBA" id="ARBA00012438"/>
    </source>
</evidence>
<evidence type="ECO:0000256" key="3">
    <source>
        <dbReference type="ARBA" id="ARBA00004236"/>
    </source>
</evidence>
<dbReference type="InterPro" id="IPR004358">
    <property type="entry name" value="Sig_transdc_His_kin-like_C"/>
</dbReference>
<evidence type="ECO:0000256" key="6">
    <source>
        <dbReference type="ARBA" id="ARBA00022679"/>
    </source>
</evidence>
<evidence type="ECO:0000256" key="12">
    <source>
        <dbReference type="SAM" id="MobiDB-lite"/>
    </source>
</evidence>
<feature type="region of interest" description="Disordered" evidence="12">
    <location>
        <begin position="480"/>
        <end position="523"/>
    </location>
</feature>
<dbReference type="InterPro" id="IPR050428">
    <property type="entry name" value="TCS_sensor_his_kinase"/>
</dbReference>
<dbReference type="Gene3D" id="6.10.340.10">
    <property type="match status" value="1"/>
</dbReference>
<dbReference type="InterPro" id="IPR036097">
    <property type="entry name" value="HisK_dim/P_sf"/>
</dbReference>
<organism evidence="16">
    <name type="scientific">Sinomonas puerhi</name>
    <dbReference type="NCBI Taxonomy" id="3238584"/>
    <lineage>
        <taxon>Bacteria</taxon>
        <taxon>Bacillati</taxon>
        <taxon>Actinomycetota</taxon>
        <taxon>Actinomycetes</taxon>
        <taxon>Micrococcales</taxon>
        <taxon>Micrococcaceae</taxon>
        <taxon>Sinomonas</taxon>
    </lineage>
</organism>
<dbReference type="SMART" id="SM00388">
    <property type="entry name" value="HisKA"/>
    <property type="match status" value="1"/>
</dbReference>
<evidence type="ECO:0000256" key="1">
    <source>
        <dbReference type="ARBA" id="ARBA00000085"/>
    </source>
</evidence>
<comment type="subcellular location">
    <subcellularLocation>
        <location evidence="3">Cell membrane</location>
    </subcellularLocation>
</comment>
<evidence type="ECO:0000256" key="10">
    <source>
        <dbReference type="ARBA" id="ARBA00023012"/>
    </source>
</evidence>
<dbReference type="SMART" id="SM00387">
    <property type="entry name" value="HATPase_c"/>
    <property type="match status" value="1"/>
</dbReference>
<dbReference type="CDD" id="cd00075">
    <property type="entry name" value="HATPase"/>
    <property type="match status" value="1"/>
</dbReference>
<dbReference type="Gene3D" id="3.30.565.10">
    <property type="entry name" value="Histidine kinase-like ATPase, C-terminal domain"/>
    <property type="match status" value="1"/>
</dbReference>
<proteinExistence type="predicted"/>
<dbReference type="SUPFAM" id="SSF55874">
    <property type="entry name" value="ATPase domain of HSP90 chaperone/DNA topoisomerase II/histidine kinase"/>
    <property type="match status" value="1"/>
</dbReference>
<dbReference type="PANTHER" id="PTHR45436">
    <property type="entry name" value="SENSOR HISTIDINE KINASE YKOH"/>
    <property type="match status" value="1"/>
</dbReference>
<dbReference type="PRINTS" id="PR00344">
    <property type="entry name" value="BCTRLSENSOR"/>
</dbReference>
<dbReference type="CDD" id="cd06225">
    <property type="entry name" value="HAMP"/>
    <property type="match status" value="1"/>
</dbReference>
<feature type="domain" description="HAMP" evidence="15">
    <location>
        <begin position="189"/>
        <end position="242"/>
    </location>
</feature>
<dbReference type="Pfam" id="PF00512">
    <property type="entry name" value="HisKA"/>
    <property type="match status" value="1"/>
</dbReference>
<keyword evidence="11 13" id="KW-0472">Membrane</keyword>
<sequence length="523" mass="55863">MLARWKSASLRTQLVAIMMVLLTGAIFLTAAATVTQLRTYLVGQLDLRLTNASDYAKKNQDIDLLTTANPLVPQDYVLVIYPEGGQSSVYYEQDTSQGRPDIPAISADEARTMQQQDEVRQVRGTVSSIDWRYTAIPVRIVASNTPAAIVIALPLTDVEDAIQHTLTLTAGVGIVMLASVFLIATWTVTRAFRPLRRVEKTAAAIAAGDLSQRVDAEAPGTELGRLSSSLNAMLAHIEVAFQARMASESRMRRFISDASHELRTPLVTIRGFSELYRHGALATDDDVSTAMGRIESEAKRMGTMVEDLLTLARLDEQRPLTLKPIDLLPVGHDAVVDVRATAPDRTVRLLGLGGGSPAPAPTLGDEARIRQVVGNLVGNALQYTPKGSPLEVAVGTRSTDGRSVAVLELRDHGPGIDEKDAAKIFERFYRADTSRNRETGGTGLGLAIVAAIIGSHHGTVRYQQTDGGGSTFVIEMPYAAVPERPSESPAGMDRDSGSEPSDGSADGGSEPTTARGGSGSLPA</sequence>
<evidence type="ECO:0000256" key="7">
    <source>
        <dbReference type="ARBA" id="ARBA00022692"/>
    </source>
</evidence>
<dbReference type="InterPro" id="IPR003660">
    <property type="entry name" value="HAMP_dom"/>
</dbReference>
<dbReference type="PROSITE" id="PS50109">
    <property type="entry name" value="HIS_KIN"/>
    <property type="match status" value="1"/>
</dbReference>
<dbReference type="AlphaFoldDB" id="A0AB39L7H9"/>
<dbReference type="GO" id="GO:0005509">
    <property type="term" value="F:calcium ion binding"/>
    <property type="evidence" value="ECO:0007669"/>
    <property type="project" value="UniProtKB-ARBA"/>
</dbReference>
<dbReference type="InterPro" id="IPR036890">
    <property type="entry name" value="HATPase_C_sf"/>
</dbReference>
<dbReference type="KEGG" id="spue:AB5L97_04395"/>
<dbReference type="EMBL" id="CP163302">
    <property type="protein sequence ID" value="XDP46259.1"/>
    <property type="molecule type" value="Genomic_DNA"/>
</dbReference>
<evidence type="ECO:0000259" key="14">
    <source>
        <dbReference type="PROSITE" id="PS50109"/>
    </source>
</evidence>
<keyword evidence="9 13" id="KW-1133">Transmembrane helix</keyword>
<dbReference type="FunFam" id="3.30.565.10:FF:000006">
    <property type="entry name" value="Sensor histidine kinase WalK"/>
    <property type="match status" value="1"/>
</dbReference>
<evidence type="ECO:0000313" key="16">
    <source>
        <dbReference type="EMBL" id="XDP46259.1"/>
    </source>
</evidence>
<keyword evidence="10" id="KW-0902">Two-component regulatory system</keyword>
<keyword evidence="5" id="KW-0597">Phosphoprotein</keyword>